<evidence type="ECO:0000313" key="2">
    <source>
        <dbReference type="Proteomes" id="UP001140087"/>
    </source>
</evidence>
<reference evidence="1" key="1">
    <citation type="submission" date="2022-07" db="EMBL/GenBank/DDBJ databases">
        <title>Phylogenomic reconstructions and comparative analyses of Kickxellomycotina fungi.</title>
        <authorList>
            <person name="Reynolds N.K."/>
            <person name="Stajich J.E."/>
            <person name="Barry K."/>
            <person name="Grigoriev I.V."/>
            <person name="Crous P."/>
            <person name="Smith M.E."/>
        </authorList>
    </citation>
    <scope>NUCLEOTIDE SEQUENCE</scope>
    <source>
        <strain evidence="1">BCRC 34780</strain>
    </source>
</reference>
<protein>
    <submittedName>
        <fullName evidence="1">Uncharacterized protein</fullName>
    </submittedName>
</protein>
<sequence>MTIYQVASVVCGGTIVKARVPRAIHERVTDLASTFDAGGEAVPTPIELYARFMEHCVALDKTAAVAVLGAMCHEHSIPATNIHVVIQQHGLDESAAQLVLRAYYSLWGVDEARPCYDAPGDRALPALFASRETRLTAMFGGQPGSGAYLDEARWLLDVYRPLLGDYVSRMSAFLVAQTQDKRLKRIYREGLDVCAWLTDPATAPNAEYLLSAPVSMPLAGLVQLMHVVVLYKTLGVTPGEVVRQFK</sequence>
<comment type="caution">
    <text evidence="1">The sequence shown here is derived from an EMBL/GenBank/DDBJ whole genome shotgun (WGS) entry which is preliminary data.</text>
</comment>
<organism evidence="1 2">
    <name type="scientific">Coemansia helicoidea</name>
    <dbReference type="NCBI Taxonomy" id="1286919"/>
    <lineage>
        <taxon>Eukaryota</taxon>
        <taxon>Fungi</taxon>
        <taxon>Fungi incertae sedis</taxon>
        <taxon>Zoopagomycota</taxon>
        <taxon>Kickxellomycotina</taxon>
        <taxon>Kickxellomycetes</taxon>
        <taxon>Kickxellales</taxon>
        <taxon>Kickxellaceae</taxon>
        <taxon>Coemansia</taxon>
    </lineage>
</organism>
<dbReference type="Proteomes" id="UP001140087">
    <property type="component" value="Unassembled WGS sequence"/>
</dbReference>
<evidence type="ECO:0000313" key="1">
    <source>
        <dbReference type="EMBL" id="KAJ2797200.1"/>
    </source>
</evidence>
<keyword evidence="2" id="KW-1185">Reference proteome</keyword>
<feature type="non-terminal residue" evidence="1">
    <location>
        <position position="246"/>
    </location>
</feature>
<accession>A0ACC1KY97</accession>
<dbReference type="EMBL" id="JANBUN010001658">
    <property type="protein sequence ID" value="KAJ2797200.1"/>
    <property type="molecule type" value="Genomic_DNA"/>
</dbReference>
<name>A0ACC1KY97_9FUNG</name>
<gene>
    <name evidence="1" type="ORF">H4R21_004416</name>
</gene>
<proteinExistence type="predicted"/>